<organism evidence="2 3">
    <name type="scientific">candidate division WWE3 bacterium RIFCSPHIGHO2_01_FULL_42_13</name>
    <dbReference type="NCBI Taxonomy" id="1802617"/>
    <lineage>
        <taxon>Bacteria</taxon>
        <taxon>Katanobacteria</taxon>
    </lineage>
</organism>
<evidence type="ECO:0000313" key="2">
    <source>
        <dbReference type="EMBL" id="OGC47617.1"/>
    </source>
</evidence>
<comment type="caution">
    <text evidence="2">The sequence shown here is derived from an EMBL/GenBank/DDBJ whole genome shotgun (WGS) entry which is preliminary data.</text>
</comment>
<sequence>MADINLIPQVEKQEQAKERAVKSSTIVSLLLFLIVAGASGYVFYTTTSLNKEIQDRDNNIASLRGDVEGMSTIEISARNLGQKSDTVASILKTRPNYSLLLTEFKKRIPSTILIDSFTLGRDNTVSVSGTGSDYISIARFLRDLPDPAFPGAGQGLESVFTEVSLNSVNLDAQDDNADFFIVITFDENLLMKAD</sequence>
<dbReference type="PANTHER" id="PTHR40278">
    <property type="entry name" value="DNA UTILIZATION PROTEIN HOFN"/>
    <property type="match status" value="1"/>
</dbReference>
<dbReference type="PANTHER" id="PTHR40278:SF1">
    <property type="entry name" value="DNA UTILIZATION PROTEIN HOFN"/>
    <property type="match status" value="1"/>
</dbReference>
<dbReference type="AlphaFoldDB" id="A0A1F4URL2"/>
<dbReference type="Proteomes" id="UP000176608">
    <property type="component" value="Unassembled WGS sequence"/>
</dbReference>
<proteinExistence type="predicted"/>
<protein>
    <recommendedName>
        <fullName evidence="4">Fimbrial assembly protein</fullName>
    </recommendedName>
</protein>
<gene>
    <name evidence="2" type="ORF">A2886_02410</name>
</gene>
<accession>A0A1F4URL2</accession>
<keyword evidence="1" id="KW-0812">Transmembrane</keyword>
<keyword evidence="1" id="KW-1133">Transmembrane helix</keyword>
<dbReference type="InterPro" id="IPR052534">
    <property type="entry name" value="Extracell_DNA_Util/SecSys_Comp"/>
</dbReference>
<name>A0A1F4URL2_UNCKA</name>
<evidence type="ECO:0008006" key="4">
    <source>
        <dbReference type="Google" id="ProtNLM"/>
    </source>
</evidence>
<evidence type="ECO:0000256" key="1">
    <source>
        <dbReference type="SAM" id="Phobius"/>
    </source>
</evidence>
<dbReference type="EMBL" id="MEVA01000006">
    <property type="protein sequence ID" value="OGC47617.1"/>
    <property type="molecule type" value="Genomic_DNA"/>
</dbReference>
<dbReference type="STRING" id="1802617.A2886_02410"/>
<keyword evidence="1" id="KW-0472">Membrane</keyword>
<feature type="transmembrane region" description="Helical" evidence="1">
    <location>
        <begin position="26"/>
        <end position="44"/>
    </location>
</feature>
<reference evidence="2 3" key="1">
    <citation type="journal article" date="2016" name="Nat. Commun.">
        <title>Thousands of microbial genomes shed light on interconnected biogeochemical processes in an aquifer system.</title>
        <authorList>
            <person name="Anantharaman K."/>
            <person name="Brown C.T."/>
            <person name="Hug L.A."/>
            <person name="Sharon I."/>
            <person name="Castelle C.J."/>
            <person name="Probst A.J."/>
            <person name="Thomas B.C."/>
            <person name="Singh A."/>
            <person name="Wilkins M.J."/>
            <person name="Karaoz U."/>
            <person name="Brodie E.L."/>
            <person name="Williams K.H."/>
            <person name="Hubbard S.S."/>
            <person name="Banfield J.F."/>
        </authorList>
    </citation>
    <scope>NUCLEOTIDE SEQUENCE [LARGE SCALE GENOMIC DNA]</scope>
</reference>
<evidence type="ECO:0000313" key="3">
    <source>
        <dbReference type="Proteomes" id="UP000176608"/>
    </source>
</evidence>